<dbReference type="InterPro" id="IPR022227">
    <property type="entry name" value="DUF3754"/>
</dbReference>
<keyword evidence="2" id="KW-0812">Transmembrane</keyword>
<keyword evidence="2" id="KW-1133">Transmembrane helix</keyword>
<dbReference type="Pfam" id="PF12576">
    <property type="entry name" value="DUF3754"/>
    <property type="match status" value="1"/>
</dbReference>
<feature type="transmembrane region" description="Helical" evidence="2">
    <location>
        <begin position="198"/>
        <end position="219"/>
    </location>
</feature>
<evidence type="ECO:0000256" key="2">
    <source>
        <dbReference type="SAM" id="Phobius"/>
    </source>
</evidence>
<reference evidence="3" key="1">
    <citation type="submission" date="2015-08" db="EMBL/GenBank/DDBJ databases">
        <authorList>
            <person name="Babu N.S."/>
            <person name="Beckwith C.J."/>
            <person name="Beseler K.G."/>
            <person name="Brison A."/>
            <person name="Carone J.V."/>
            <person name="Caskin T.P."/>
            <person name="Diamond M."/>
            <person name="Durham M.E."/>
            <person name="Foxe J.M."/>
            <person name="Go M."/>
            <person name="Henderson B.A."/>
            <person name="Jones I.B."/>
            <person name="McGettigan J.A."/>
            <person name="Micheletti S.J."/>
            <person name="Nasrallah M.E."/>
            <person name="Ortiz D."/>
            <person name="Piller C.R."/>
            <person name="Privatt S.R."/>
            <person name="Schneider S.L."/>
            <person name="Sharp S."/>
            <person name="Smith T.C."/>
            <person name="Stanton J.D."/>
            <person name="Ullery H.E."/>
            <person name="Wilson R.J."/>
            <person name="Serrano M.G."/>
            <person name="Buck G."/>
            <person name="Lee V."/>
            <person name="Wang Y."/>
            <person name="Carvalho R."/>
            <person name="Voegtly L."/>
            <person name="Shi R."/>
            <person name="Duckworth R."/>
            <person name="Johnson A."/>
            <person name="Loviza R."/>
            <person name="Walstead R."/>
            <person name="Shah Z."/>
            <person name="Kiflezghi M."/>
            <person name="Wade K."/>
            <person name="Ball S.L."/>
            <person name="Bradley K.W."/>
            <person name="Asai D.J."/>
            <person name="Bowman C.A."/>
            <person name="Russell D.A."/>
            <person name="Pope W.H."/>
            <person name="Jacobs-Sera D."/>
            <person name="Hendrix R.W."/>
            <person name="Hatfull G.F."/>
        </authorList>
    </citation>
    <scope>NUCLEOTIDE SEQUENCE</scope>
</reference>
<evidence type="ECO:0000256" key="1">
    <source>
        <dbReference type="SAM" id="MobiDB-lite"/>
    </source>
</evidence>
<keyword evidence="2" id="KW-0472">Membrane</keyword>
<feature type="region of interest" description="Disordered" evidence="1">
    <location>
        <begin position="552"/>
        <end position="631"/>
    </location>
</feature>
<gene>
    <name evidence="3" type="ORF">g.92346</name>
</gene>
<dbReference type="PANTHER" id="PTHR33645:SF11">
    <property type="entry name" value="AMINOPEPTIDASE (DUF3754)"/>
    <property type="match status" value="1"/>
</dbReference>
<evidence type="ECO:0000313" key="3">
    <source>
        <dbReference type="EMBL" id="JAT68967.1"/>
    </source>
</evidence>
<dbReference type="PANTHER" id="PTHR33645">
    <property type="entry name" value="AMINOPEPTIDASE (DUF3754)"/>
    <property type="match status" value="1"/>
</dbReference>
<feature type="compositionally biased region" description="Basic and acidic residues" evidence="1">
    <location>
        <begin position="566"/>
        <end position="580"/>
    </location>
</feature>
<sequence>MSSHHPPRKVIVSRERVVAPPDRFIAIDDKTLVHALGEVVGSSGAGGMSSLQELMSGIVSHELSKLRRRIDHGLQRFGSTGRNVGGADLKSKTEAQLNSLEQGTLEDVVGLLQSCQYRLLDRSEWEAAKSEDFLLTLPVIINWAAMDTQLLRCYWQAHPQARAEVPDDLADHVLIFHRGVQVARMQGLYYDLKIDALLSFYILQPLWALLVLIAGWLGLSKHLGEAPPGMEQMPADITPTSAASADAAEASLKQGQLHPNTISVERKTFARVFKDPKTIWQGLFKKVRLQEACFKDVVVLYRKAHPGPAPSELDIINDEETDLERNIVIRHFSQIPLADLEMVIPDKTVFVPPMVFVQLMVTAITGLVTALSMLAGSDKLTGAVAYSALALLASRAYQMYSAALFRKTAIERQIQKILFERSTAAQEKVVAALVDEMNKQHTRELLICYCVLLESSKLMTADELDSQCEQYLSREFGLKVDFTCESALPTLLEWGIITEGSTDGALQAVPLSQALHSLDAVWDGLFEFKGGKVENQAAGLVGLSARLIGQQTGGASAGPGTDAEQATEKQGAEGSGETRHPVAVKQHPKAILPTTPHPAVELSTTASSSSPAQGSARKGGLLHRIGRKLTG</sequence>
<accession>A0A1D1ZQ79</accession>
<dbReference type="AlphaFoldDB" id="A0A1D1ZQ79"/>
<organism evidence="3">
    <name type="scientific">Auxenochlorella protothecoides</name>
    <name type="common">Green microalga</name>
    <name type="synonym">Chlorella protothecoides</name>
    <dbReference type="NCBI Taxonomy" id="3075"/>
    <lineage>
        <taxon>Eukaryota</taxon>
        <taxon>Viridiplantae</taxon>
        <taxon>Chlorophyta</taxon>
        <taxon>core chlorophytes</taxon>
        <taxon>Trebouxiophyceae</taxon>
        <taxon>Chlorellales</taxon>
        <taxon>Chlorellaceae</taxon>
        <taxon>Auxenochlorella</taxon>
    </lineage>
</organism>
<dbReference type="EMBL" id="GDKF01009655">
    <property type="protein sequence ID" value="JAT68967.1"/>
    <property type="molecule type" value="Transcribed_RNA"/>
</dbReference>
<protein>
    <submittedName>
        <fullName evidence="3">Uncharacterized protein</fullName>
    </submittedName>
</protein>
<feature type="compositionally biased region" description="Polar residues" evidence="1">
    <location>
        <begin position="602"/>
        <end position="613"/>
    </location>
</feature>
<proteinExistence type="predicted"/>
<name>A0A1D1ZQ79_AUXPR</name>
<feature type="transmembrane region" description="Helical" evidence="2">
    <location>
        <begin position="355"/>
        <end position="374"/>
    </location>
</feature>
<feature type="transmembrane region" description="Helical" evidence="2">
    <location>
        <begin position="380"/>
        <end position="397"/>
    </location>
</feature>
<feature type="compositionally biased region" description="Basic residues" evidence="1">
    <location>
        <begin position="620"/>
        <end position="631"/>
    </location>
</feature>